<dbReference type="PANTHER" id="PTHR31240:SF0">
    <property type="entry name" value="MATERNAL EFFECT EMBRYO ARREST 18"/>
    <property type="match status" value="1"/>
</dbReference>
<dbReference type="SUPFAM" id="SSF142338">
    <property type="entry name" value="CofD-like"/>
    <property type="match status" value="1"/>
</dbReference>
<dbReference type="Gene3D" id="3.40.50.10680">
    <property type="entry name" value="CofD-like domains"/>
    <property type="match status" value="1"/>
</dbReference>
<sequence length="507" mass="54461">MAGGAQKDASYGLTLPVSGQNQNLDSPGSSVFDLPTQGVPDSNTPGNATSPGRHPSPRLELGRIAGSHDAQNPSPSFVVISGGTGGNAICSAFTNASYVLPVSDDGGSSSEIIRVLGGPSIGDIRSRLIRLIPYAAPNSPLDAIRRLLAYRLPARCSEREAREEWREIVEGRNPLWIGIPNDRKETIRGFLVYFESELLKRAHKNFDFRNGSIGNYFLAAAQGFFRSLPSAIFLFSSITNSQANILPVIVTNHTVTIAAELENGSRLVGQCEISHPVAQNPAPVDITISESDPYSPVDGMGECIAPPQNMMFEAASKAEYEALGSWISRLFYINAYGIEIHPSPNQEYLAALASKDVGTSVRLNDSIIPCLALRGVAAGIARSCSLRAKVLLCAPLVTLSYLNSKGRAVNSSNDRETDGYTAADYIQAMARTLNGSYHTQPYGLGYVNTTYPISAFVTHLVYLRGTKILVDEEHITSLGVKCTEIGGHANSFDAEVVRQAINEIELG</sequence>
<gene>
    <name evidence="2" type="ORF">D9615_006412</name>
</gene>
<feature type="compositionally biased region" description="Polar residues" evidence="1">
    <location>
        <begin position="39"/>
        <end position="50"/>
    </location>
</feature>
<feature type="compositionally biased region" description="Polar residues" evidence="1">
    <location>
        <begin position="17"/>
        <end position="29"/>
    </location>
</feature>
<protein>
    <submittedName>
        <fullName evidence="2">Uncharacterized protein</fullName>
    </submittedName>
</protein>
<feature type="region of interest" description="Disordered" evidence="1">
    <location>
        <begin position="1"/>
        <end position="60"/>
    </location>
</feature>
<dbReference type="InterPro" id="IPR002882">
    <property type="entry name" value="CofD"/>
</dbReference>
<dbReference type="InterPro" id="IPR038136">
    <property type="entry name" value="CofD-like_dom_sf"/>
</dbReference>
<reference evidence="2 3" key="1">
    <citation type="journal article" date="2020" name="ISME J.">
        <title>Uncovering the hidden diversity of litter-decomposition mechanisms in mushroom-forming fungi.</title>
        <authorList>
            <person name="Floudas D."/>
            <person name="Bentzer J."/>
            <person name="Ahren D."/>
            <person name="Johansson T."/>
            <person name="Persson P."/>
            <person name="Tunlid A."/>
        </authorList>
    </citation>
    <scope>NUCLEOTIDE SEQUENCE [LARGE SCALE GENOMIC DNA]</scope>
    <source>
        <strain evidence="2 3">CBS 661.87</strain>
    </source>
</reference>
<dbReference type="Pfam" id="PF01933">
    <property type="entry name" value="CofD"/>
    <property type="match status" value="1"/>
</dbReference>
<evidence type="ECO:0000313" key="3">
    <source>
        <dbReference type="Proteomes" id="UP000565441"/>
    </source>
</evidence>
<proteinExistence type="predicted"/>
<dbReference type="Proteomes" id="UP000565441">
    <property type="component" value="Unassembled WGS sequence"/>
</dbReference>
<keyword evidence="3" id="KW-1185">Reference proteome</keyword>
<name>A0A8H5H5U0_9AGAR</name>
<comment type="caution">
    <text evidence="2">The sequence shown here is derived from an EMBL/GenBank/DDBJ whole genome shotgun (WGS) entry which is preliminary data.</text>
</comment>
<dbReference type="GO" id="GO:0043743">
    <property type="term" value="F:LPPG:FO 2-phospho-L-lactate transferase activity"/>
    <property type="evidence" value="ECO:0007669"/>
    <property type="project" value="InterPro"/>
</dbReference>
<evidence type="ECO:0000313" key="2">
    <source>
        <dbReference type="EMBL" id="KAF5377313.1"/>
    </source>
</evidence>
<dbReference type="OrthoDB" id="10267139at2759"/>
<dbReference type="EMBL" id="JAACJP010000024">
    <property type="protein sequence ID" value="KAF5377313.1"/>
    <property type="molecule type" value="Genomic_DNA"/>
</dbReference>
<dbReference type="AlphaFoldDB" id="A0A8H5H5U0"/>
<dbReference type="PANTHER" id="PTHR31240">
    <property type="entry name" value="MATERNAL EFFECT EMBRYO ARREST 18"/>
    <property type="match status" value="1"/>
</dbReference>
<evidence type="ECO:0000256" key="1">
    <source>
        <dbReference type="SAM" id="MobiDB-lite"/>
    </source>
</evidence>
<organism evidence="2 3">
    <name type="scientific">Tricholomella constricta</name>
    <dbReference type="NCBI Taxonomy" id="117010"/>
    <lineage>
        <taxon>Eukaryota</taxon>
        <taxon>Fungi</taxon>
        <taxon>Dikarya</taxon>
        <taxon>Basidiomycota</taxon>
        <taxon>Agaricomycotina</taxon>
        <taxon>Agaricomycetes</taxon>
        <taxon>Agaricomycetidae</taxon>
        <taxon>Agaricales</taxon>
        <taxon>Tricholomatineae</taxon>
        <taxon>Lyophyllaceae</taxon>
        <taxon>Tricholomella</taxon>
    </lineage>
</organism>
<accession>A0A8H5H5U0</accession>